<dbReference type="CDD" id="cd06008">
    <property type="entry name" value="NF-X1-zinc-finger"/>
    <property type="match status" value="5"/>
</dbReference>
<evidence type="ECO:0000256" key="15">
    <source>
        <dbReference type="ARBA" id="ARBA00072498"/>
    </source>
</evidence>
<dbReference type="InterPro" id="IPR019787">
    <property type="entry name" value="Znf_PHD-finger"/>
</dbReference>
<dbReference type="GO" id="GO:0000122">
    <property type="term" value="P:negative regulation of transcription by RNA polymerase II"/>
    <property type="evidence" value="ECO:0007669"/>
    <property type="project" value="UniProtKB-ARBA"/>
</dbReference>
<evidence type="ECO:0000259" key="20">
    <source>
        <dbReference type="PROSITE" id="PS50089"/>
    </source>
</evidence>
<accession>F6UFY8</accession>
<dbReference type="Ensembl" id="ENSOANT00000003997.3">
    <property type="protein sequence ID" value="ENSOANP00000003996.3"/>
    <property type="gene ID" value="ENSOANG00000002524.3"/>
</dbReference>
<dbReference type="InterPro" id="IPR000967">
    <property type="entry name" value="Znf_NFX1"/>
</dbReference>
<feature type="compositionally biased region" description="Basic and acidic residues" evidence="18">
    <location>
        <begin position="29"/>
        <end position="42"/>
    </location>
</feature>
<evidence type="ECO:0000256" key="3">
    <source>
        <dbReference type="ARBA" id="ARBA00022491"/>
    </source>
</evidence>
<dbReference type="Pfam" id="PF01422">
    <property type="entry name" value="zf-NF-X1"/>
    <property type="match status" value="7"/>
</dbReference>
<evidence type="ECO:0000256" key="18">
    <source>
        <dbReference type="SAM" id="MobiDB-lite"/>
    </source>
</evidence>
<dbReference type="Pfam" id="PF01424">
    <property type="entry name" value="R3H"/>
    <property type="match status" value="1"/>
</dbReference>
<keyword evidence="5" id="KW-0808">Transferase</keyword>
<dbReference type="GO" id="GO:0005634">
    <property type="term" value="C:nucleus"/>
    <property type="evidence" value="ECO:0007669"/>
    <property type="project" value="UniProtKB-SubCell"/>
</dbReference>
<gene>
    <name evidence="22" type="primary">NFX1</name>
</gene>
<evidence type="ECO:0000256" key="2">
    <source>
        <dbReference type="ARBA" id="ARBA00007269"/>
    </source>
</evidence>
<evidence type="ECO:0000256" key="14">
    <source>
        <dbReference type="ARBA" id="ARBA00023242"/>
    </source>
</evidence>
<dbReference type="SUPFAM" id="SSF57850">
    <property type="entry name" value="RING/U-box"/>
    <property type="match status" value="1"/>
</dbReference>
<evidence type="ECO:0000256" key="9">
    <source>
        <dbReference type="ARBA" id="ARBA00022786"/>
    </source>
</evidence>
<proteinExistence type="inferred from homology"/>
<dbReference type="Proteomes" id="UP000002279">
    <property type="component" value="Chromosome X3"/>
</dbReference>
<name>F6UFY8_ORNAN</name>
<feature type="compositionally biased region" description="Basic and acidic residues" evidence="18">
    <location>
        <begin position="172"/>
        <end position="191"/>
    </location>
</feature>
<dbReference type="PANTHER" id="PTHR12360:SF12">
    <property type="entry name" value="TRANSCRIPTIONAL REPRESSOR NF-X1"/>
    <property type="match status" value="1"/>
</dbReference>
<dbReference type="PROSITE" id="PS51061">
    <property type="entry name" value="R3H"/>
    <property type="match status" value="1"/>
</dbReference>
<dbReference type="GO" id="GO:0003700">
    <property type="term" value="F:DNA-binding transcription factor activity"/>
    <property type="evidence" value="ECO:0007669"/>
    <property type="project" value="InterPro"/>
</dbReference>
<evidence type="ECO:0000256" key="13">
    <source>
        <dbReference type="ARBA" id="ARBA00023163"/>
    </source>
</evidence>
<dbReference type="InterPro" id="IPR034078">
    <property type="entry name" value="NFX1_fam"/>
</dbReference>
<dbReference type="Bgee" id="ENSOANG00000002524">
    <property type="expression patterns" value="Expressed in cerebellum and 7 other cell types or tissues"/>
</dbReference>
<dbReference type="GO" id="GO:0003677">
    <property type="term" value="F:DNA binding"/>
    <property type="evidence" value="ECO:0007669"/>
    <property type="project" value="UniProtKB-KW"/>
</dbReference>
<evidence type="ECO:0000256" key="10">
    <source>
        <dbReference type="ARBA" id="ARBA00022833"/>
    </source>
</evidence>
<keyword evidence="12" id="KW-0238">DNA-binding</keyword>
<evidence type="ECO:0000256" key="4">
    <source>
        <dbReference type="ARBA" id="ARBA00022553"/>
    </source>
</evidence>
<dbReference type="CDD" id="cd16696">
    <property type="entry name" value="RING-CH-C4HC3_NFX1"/>
    <property type="match status" value="1"/>
</dbReference>
<keyword evidence="6" id="KW-0479">Metal-binding</keyword>
<keyword evidence="11" id="KW-0805">Transcription regulation</keyword>
<evidence type="ECO:0000256" key="12">
    <source>
        <dbReference type="ARBA" id="ARBA00023125"/>
    </source>
</evidence>
<dbReference type="GO" id="GO:0016740">
    <property type="term" value="F:transferase activity"/>
    <property type="evidence" value="ECO:0007669"/>
    <property type="project" value="UniProtKB-KW"/>
</dbReference>
<keyword evidence="10" id="KW-0862">Zinc</keyword>
<evidence type="ECO:0000256" key="5">
    <source>
        <dbReference type="ARBA" id="ARBA00022679"/>
    </source>
</evidence>
<evidence type="ECO:0000259" key="19">
    <source>
        <dbReference type="PROSITE" id="PS50016"/>
    </source>
</evidence>
<dbReference type="SMART" id="SM00393">
    <property type="entry name" value="R3H"/>
    <property type="match status" value="1"/>
</dbReference>
<evidence type="ECO:0000256" key="1">
    <source>
        <dbReference type="ARBA" id="ARBA00004123"/>
    </source>
</evidence>
<feature type="compositionally biased region" description="Basic and acidic residues" evidence="18">
    <location>
        <begin position="146"/>
        <end position="160"/>
    </location>
</feature>
<evidence type="ECO:0000256" key="8">
    <source>
        <dbReference type="ARBA" id="ARBA00022771"/>
    </source>
</evidence>
<keyword evidence="14" id="KW-0539">Nucleus</keyword>
<reference evidence="22" key="3">
    <citation type="submission" date="2025-09" db="UniProtKB">
        <authorList>
            <consortium name="Ensembl"/>
        </authorList>
    </citation>
    <scope>IDENTIFICATION</scope>
    <source>
        <strain evidence="22">Glennie</strain>
    </source>
</reference>
<dbReference type="PROSITE" id="PS50016">
    <property type="entry name" value="ZF_PHD_2"/>
    <property type="match status" value="1"/>
</dbReference>
<evidence type="ECO:0000256" key="11">
    <source>
        <dbReference type="ARBA" id="ARBA00023015"/>
    </source>
</evidence>
<feature type="compositionally biased region" description="Basic residues" evidence="18">
    <location>
        <begin position="100"/>
        <end position="111"/>
    </location>
</feature>
<dbReference type="SUPFAM" id="SSF82708">
    <property type="entry name" value="R3H domain"/>
    <property type="match status" value="1"/>
</dbReference>
<protein>
    <recommendedName>
        <fullName evidence="15">Transcriptional repressor NF-X1</fullName>
    </recommendedName>
    <alternativeName>
        <fullName evidence="16">Nuclear transcription factor, X box-binding protein 1</fullName>
    </alternativeName>
</protein>
<evidence type="ECO:0000313" key="23">
    <source>
        <dbReference type="Proteomes" id="UP000002279"/>
    </source>
</evidence>
<dbReference type="GO" id="GO:0008270">
    <property type="term" value="F:zinc ion binding"/>
    <property type="evidence" value="ECO:0007669"/>
    <property type="project" value="UniProtKB-KW"/>
</dbReference>
<comment type="similarity">
    <text evidence="2">Belongs to the NFX1 family.</text>
</comment>
<comment type="subcellular location">
    <subcellularLocation>
        <location evidence="1">Nucleus</location>
    </subcellularLocation>
</comment>
<evidence type="ECO:0000256" key="17">
    <source>
        <dbReference type="PROSITE-ProRule" id="PRU00175"/>
    </source>
</evidence>
<dbReference type="InterPro" id="IPR001374">
    <property type="entry name" value="R3H_dom"/>
</dbReference>
<reference evidence="22 23" key="1">
    <citation type="journal article" date="2008" name="Nature">
        <title>Genome analysis of the platypus reveals unique signatures of evolution.</title>
        <authorList>
            <person name="Warren W.C."/>
            <person name="Hillier L.W."/>
            <person name="Marshall Graves J.A."/>
            <person name="Birney E."/>
            <person name="Ponting C.P."/>
            <person name="Grutzner F."/>
            <person name="Belov K."/>
            <person name="Miller W."/>
            <person name="Clarke L."/>
            <person name="Chinwalla A.T."/>
            <person name="Yang S.P."/>
            <person name="Heger A."/>
            <person name="Locke D.P."/>
            <person name="Miethke P."/>
            <person name="Waters P.D."/>
            <person name="Veyrunes F."/>
            <person name="Fulton L."/>
            <person name="Fulton B."/>
            <person name="Graves T."/>
            <person name="Wallis J."/>
            <person name="Puente X.S."/>
            <person name="Lopez-Otin C."/>
            <person name="Ordonez G.R."/>
            <person name="Eichler E.E."/>
            <person name="Chen L."/>
            <person name="Cheng Z."/>
            <person name="Deakin J.E."/>
            <person name="Alsop A."/>
            <person name="Thompson K."/>
            <person name="Kirby P."/>
            <person name="Papenfuss A.T."/>
            <person name="Wakefield M.J."/>
            <person name="Olender T."/>
            <person name="Lancet D."/>
            <person name="Huttley G.A."/>
            <person name="Smit A.F."/>
            <person name="Pask A."/>
            <person name="Temple-Smith P."/>
            <person name="Batzer M.A."/>
            <person name="Walker J.A."/>
            <person name="Konkel M.K."/>
            <person name="Harris R.S."/>
            <person name="Whittington C.M."/>
            <person name="Wong E.S."/>
            <person name="Gemmell N.J."/>
            <person name="Buschiazzo E."/>
            <person name="Vargas Jentzsch I.M."/>
            <person name="Merkel A."/>
            <person name="Schmitz J."/>
            <person name="Zemann A."/>
            <person name="Churakov G."/>
            <person name="Kriegs J.O."/>
            <person name="Brosius J."/>
            <person name="Murchison E.P."/>
            <person name="Sachidanandam R."/>
            <person name="Smith C."/>
            <person name="Hannon G.J."/>
            <person name="Tsend-Ayush E."/>
            <person name="McMillan D."/>
            <person name="Attenborough R."/>
            <person name="Rens W."/>
            <person name="Ferguson-Smith M."/>
            <person name="Lefevre C.M."/>
            <person name="Sharp J.A."/>
            <person name="Nicholas K.R."/>
            <person name="Ray D.A."/>
            <person name="Kube M."/>
            <person name="Reinhardt R."/>
            <person name="Pringle T.H."/>
            <person name="Taylor J."/>
            <person name="Jones R.C."/>
            <person name="Nixon B."/>
            <person name="Dacheux J.L."/>
            <person name="Niwa H."/>
            <person name="Sekita Y."/>
            <person name="Huang X."/>
            <person name="Stark A."/>
            <person name="Kheradpour P."/>
            <person name="Kellis M."/>
            <person name="Flicek P."/>
            <person name="Chen Y."/>
            <person name="Webber C."/>
            <person name="Hardison R."/>
            <person name="Nelson J."/>
            <person name="Hallsworth-Pepin K."/>
            <person name="Delehaunty K."/>
            <person name="Markovic C."/>
            <person name="Minx P."/>
            <person name="Feng Y."/>
            <person name="Kremitzki C."/>
            <person name="Mitreva M."/>
            <person name="Glasscock J."/>
            <person name="Wylie T."/>
            <person name="Wohldmann P."/>
            <person name="Thiru P."/>
            <person name="Nhan M.N."/>
            <person name="Pohl C.S."/>
            <person name="Smith S.M."/>
            <person name="Hou S."/>
            <person name="Nefedov M."/>
            <person name="de Jong P.J."/>
            <person name="Renfree M.B."/>
            <person name="Mardis E.R."/>
            <person name="Wilson R.K."/>
        </authorList>
    </citation>
    <scope>NUCLEOTIDE SEQUENCE [LARGE SCALE GENOMIC DNA]</scope>
    <source>
        <strain evidence="22 23">Glennie</strain>
    </source>
</reference>
<dbReference type="AlphaFoldDB" id="F6UFY8"/>
<sequence length="1071" mass="119018">MAESEPRAEAADFLPQESRNSHLSCRSQRRSDSAKNQRRNNDDNSPPPWRFSRQDPPPETRVGNRRSPGRPENKSGARETLPQLGACGETSGGHEFQNCRRPKSGRRKPSRQSKPALTLSAAGSERPDPAPERGINPKEPSGWTRAEARKEIGNEDDKGAKPKKRTHTGHGPGREEKGRAKPERNKRKEETLETGAPLNSPAADGQVGFDDARTLGCGEPKRFPFLKRRDSREPGWGEARPDQESPKPQEGKRNKNARTKSSLPWVSKEKPPERPKNQRGTTPRGLHAGAEPEKCAGRRQKEPKVAQLGWKKKNEVPENKETYTGSLIEQLTSEKYECLVCCEVIRMMVPVWSCQSCYRVFHLNCIKKWARSPAAQAEDGNGGWRCPACQNVSARVPGTYTCFCGKVKNPEWNRNEIPHSCGELCRKKRPGQDCPHPCNLLCHPGPCPSCPASMIKTCECGRTSHSVRCGRANTIHCSNVCGKALDCGRHRCAELCHGGRCQPCQLVLRRVCYCGSASQDVLCGTDAEESDGFGNFSCLKPCGKALKCGNHRCARACHPRPCQPCPRLPQSVRFCPCGQTPLGKLLELGSAERRTCLDPIPSCGKICGKPLPCGPVDFVHTCESVCHEGECGPCSRTSNVSCRCGSKTKELPCALLKTQADDTFMCNKRCNKKRLCGRHKCGDICCVDQEHRCPLICGHKLNCGLHRCEDPCHRGNCQTCWQTSFDELTCYCGESVIFPPVPCGTRPPECKNTCTRLHDCDHPVFHSCHSEEKCPPCTYLTQKWCRGKHELRSNIPCHLTDISCGLSCDRTLGCGMHRCRRICHRGDCLLDRVCKQACTLPRPDCGHACGAECHPSSPCPATRCGAEVELQCECGRRRETMICSEATSTYQRIAAVSVASRLTDLRLGDSVEISRLTDKREIREARLPCDENCLARERNRKDLRFVCEVEKEMRVLVEAVNEGRNPKKSYCYPPMNRDHRRIIHELAQVYGLESVSYDSEPKRNVVVIAVRGKSACPTTALTAVLEKELRSRPPPPPIPPPKHQMNKNAGSGGFPKTAKEEPAIDYFDVQD</sequence>
<feature type="region of interest" description="Disordered" evidence="18">
    <location>
        <begin position="1"/>
        <end position="306"/>
    </location>
</feature>
<dbReference type="FunFam" id="3.30.1370.50:FF:000003">
    <property type="entry name" value="Transcriptional repressor NF-X1 isoform 1"/>
    <property type="match status" value="1"/>
</dbReference>
<keyword evidence="9" id="KW-0833">Ubl conjugation pathway</keyword>
<keyword evidence="8 17" id="KW-0863">Zinc-finger</keyword>
<dbReference type="InterPro" id="IPR034076">
    <property type="entry name" value="R3H_NF-X1"/>
</dbReference>
<evidence type="ECO:0000256" key="16">
    <source>
        <dbReference type="ARBA" id="ARBA00078536"/>
    </source>
</evidence>
<dbReference type="InterPro" id="IPR036867">
    <property type="entry name" value="R3H_dom_sf"/>
</dbReference>
<feature type="domain" description="R3H" evidence="21">
    <location>
        <begin position="943"/>
        <end position="1011"/>
    </location>
</feature>
<dbReference type="Gene3D" id="3.30.1370.50">
    <property type="entry name" value="R3H-like domain"/>
    <property type="match status" value="1"/>
</dbReference>
<keyword evidence="13" id="KW-0804">Transcription</keyword>
<dbReference type="HOGENOM" id="CLU_005714_1_2_1"/>
<feature type="domain" description="RING-type" evidence="20">
    <location>
        <begin position="338"/>
        <end position="390"/>
    </location>
</feature>
<dbReference type="PROSITE" id="PS50089">
    <property type="entry name" value="ZF_RING_2"/>
    <property type="match status" value="1"/>
</dbReference>
<feature type="compositionally biased region" description="Basic and acidic residues" evidence="18">
    <location>
        <begin position="1"/>
        <end position="10"/>
    </location>
</feature>
<feature type="compositionally biased region" description="Basic and acidic residues" evidence="18">
    <location>
        <begin position="290"/>
        <end position="304"/>
    </location>
</feature>
<dbReference type="CDD" id="cd02643">
    <property type="entry name" value="R3H_NF-X1"/>
    <property type="match status" value="1"/>
</dbReference>
<feature type="region of interest" description="Disordered" evidence="18">
    <location>
        <begin position="1028"/>
        <end position="1071"/>
    </location>
</feature>
<evidence type="ECO:0000259" key="21">
    <source>
        <dbReference type="PROSITE" id="PS51061"/>
    </source>
</evidence>
<keyword evidence="23" id="KW-1185">Reference proteome</keyword>
<organism evidence="22 23">
    <name type="scientific">Ornithorhynchus anatinus</name>
    <name type="common">Duckbill platypus</name>
    <dbReference type="NCBI Taxonomy" id="9258"/>
    <lineage>
        <taxon>Eukaryota</taxon>
        <taxon>Metazoa</taxon>
        <taxon>Chordata</taxon>
        <taxon>Craniata</taxon>
        <taxon>Vertebrata</taxon>
        <taxon>Euteleostomi</taxon>
        <taxon>Mammalia</taxon>
        <taxon>Monotremata</taxon>
        <taxon>Ornithorhynchidae</taxon>
        <taxon>Ornithorhynchus</taxon>
    </lineage>
</organism>
<evidence type="ECO:0000313" key="22">
    <source>
        <dbReference type="Ensembl" id="ENSOANP00000003996.3"/>
    </source>
</evidence>
<evidence type="ECO:0000256" key="7">
    <source>
        <dbReference type="ARBA" id="ARBA00022737"/>
    </source>
</evidence>
<reference evidence="22" key="2">
    <citation type="submission" date="2025-08" db="UniProtKB">
        <authorList>
            <consortium name="Ensembl"/>
        </authorList>
    </citation>
    <scope>IDENTIFICATION</scope>
    <source>
        <strain evidence="22">Glennie</strain>
    </source>
</reference>
<feature type="compositionally biased region" description="Basic and acidic residues" evidence="18">
    <location>
        <begin position="219"/>
        <end position="253"/>
    </location>
</feature>
<feature type="domain" description="PHD-type" evidence="19">
    <location>
        <begin position="335"/>
        <end position="392"/>
    </location>
</feature>
<feature type="compositionally biased region" description="Basic and acidic residues" evidence="18">
    <location>
        <begin position="267"/>
        <end position="276"/>
    </location>
</feature>
<dbReference type="GeneTree" id="ENSGT00940000156325"/>
<keyword evidence="7" id="KW-0677">Repeat</keyword>
<dbReference type="SMART" id="SM00438">
    <property type="entry name" value="ZnF_NFX"/>
    <property type="match status" value="9"/>
</dbReference>
<keyword evidence="4" id="KW-0597">Phosphoprotein</keyword>
<evidence type="ECO:0000256" key="6">
    <source>
        <dbReference type="ARBA" id="ARBA00022723"/>
    </source>
</evidence>
<dbReference type="InterPro" id="IPR001841">
    <property type="entry name" value="Znf_RING"/>
</dbReference>
<feature type="compositionally biased region" description="Polar residues" evidence="18">
    <location>
        <begin position="17"/>
        <end position="26"/>
    </location>
</feature>
<feature type="compositionally biased region" description="Pro residues" evidence="18">
    <location>
        <begin position="1032"/>
        <end position="1042"/>
    </location>
</feature>
<dbReference type="PANTHER" id="PTHR12360">
    <property type="entry name" value="NUCLEAR TRANSCRIPTION FACTOR, X-BOX BINDING 1 NFX1"/>
    <property type="match status" value="1"/>
</dbReference>
<keyword evidence="3" id="KW-0678">Repressor</keyword>